<dbReference type="OrthoDB" id="711735at2"/>
<dbReference type="AlphaFoldDB" id="A0A6N8JDW2"/>
<proteinExistence type="predicted"/>
<reference evidence="1 2" key="1">
    <citation type="submission" date="2019-12" db="EMBL/GenBank/DDBJ databases">
        <title>The draft genomic sequence of strain Chitinophaga oryziterrae JCM 16595.</title>
        <authorList>
            <person name="Zhang X."/>
        </authorList>
    </citation>
    <scope>NUCLEOTIDE SEQUENCE [LARGE SCALE GENOMIC DNA]</scope>
    <source>
        <strain evidence="1 2">JCM 16595</strain>
    </source>
</reference>
<evidence type="ECO:0000313" key="1">
    <source>
        <dbReference type="EMBL" id="MVT42651.1"/>
    </source>
</evidence>
<comment type="caution">
    <text evidence="1">The sequence shown here is derived from an EMBL/GenBank/DDBJ whole genome shotgun (WGS) entry which is preliminary data.</text>
</comment>
<keyword evidence="2" id="KW-1185">Reference proteome</keyword>
<dbReference type="RefSeq" id="WP_157301266.1">
    <property type="nucleotide sequence ID" value="NZ_BAAAZB010000002.1"/>
</dbReference>
<dbReference type="EMBL" id="WRXO01000005">
    <property type="protein sequence ID" value="MVT42651.1"/>
    <property type="molecule type" value="Genomic_DNA"/>
</dbReference>
<dbReference type="Proteomes" id="UP000468388">
    <property type="component" value="Unassembled WGS sequence"/>
</dbReference>
<organism evidence="1 2">
    <name type="scientific">Chitinophaga oryziterrae</name>
    <dbReference type="NCBI Taxonomy" id="1031224"/>
    <lineage>
        <taxon>Bacteria</taxon>
        <taxon>Pseudomonadati</taxon>
        <taxon>Bacteroidota</taxon>
        <taxon>Chitinophagia</taxon>
        <taxon>Chitinophagales</taxon>
        <taxon>Chitinophagaceae</taxon>
        <taxon>Chitinophaga</taxon>
    </lineage>
</organism>
<protein>
    <submittedName>
        <fullName evidence="1">Uncharacterized protein</fullName>
    </submittedName>
</protein>
<evidence type="ECO:0000313" key="2">
    <source>
        <dbReference type="Proteomes" id="UP000468388"/>
    </source>
</evidence>
<accession>A0A6N8JDW2</accession>
<gene>
    <name evidence="1" type="ORF">GO495_18810</name>
</gene>
<sequence length="109" mass="12782">MDPIIFQETVLQLSEDAALAIRPGITYEQLEELLAQKLEELISHNFQQFVLLLYKIDVAENKVREVLEADITPNAYRKIAALLIQRQQQKIISRKEFTKPIDDNEEEKW</sequence>
<name>A0A6N8JDW2_9BACT</name>